<keyword evidence="1" id="KW-1133">Transmembrane helix</keyword>
<organism evidence="2 3">
    <name type="scientific">Nocardia carnea</name>
    <dbReference type="NCBI Taxonomy" id="37328"/>
    <lineage>
        <taxon>Bacteria</taxon>
        <taxon>Bacillati</taxon>
        <taxon>Actinomycetota</taxon>
        <taxon>Actinomycetes</taxon>
        <taxon>Mycobacteriales</taxon>
        <taxon>Nocardiaceae</taxon>
        <taxon>Nocardia</taxon>
    </lineage>
</organism>
<keyword evidence="3" id="KW-1185">Reference proteome</keyword>
<sequence>MGEFGIDQTAVRVCVALAFAVAAAVVLVRVTPRPARAGPPAASGAGCGSADGDHESDAAHLLMCAVMSVMVLFPAEVHAHALHGVLLAMTLVFGVLSAARLVRNRAAGAGRAGALGYHLGAAGVMLVTMSGHSAAGHSGGPGVVPVTVLALLFLGDAVAVAVTALRGGRLWWAAHPDPPGRGFPLGVLPHVIMDLGMAYMLAAAAIG</sequence>
<feature type="transmembrane region" description="Helical" evidence="1">
    <location>
        <begin position="6"/>
        <end position="28"/>
    </location>
</feature>
<dbReference type="InterPro" id="IPR033458">
    <property type="entry name" value="DUF5134"/>
</dbReference>
<reference evidence="2 3" key="1">
    <citation type="submission" date="2024-10" db="EMBL/GenBank/DDBJ databases">
        <title>The Natural Products Discovery Center: Release of the First 8490 Sequenced Strains for Exploring Actinobacteria Biosynthetic Diversity.</title>
        <authorList>
            <person name="Kalkreuter E."/>
            <person name="Kautsar S.A."/>
            <person name="Yang D."/>
            <person name="Bader C.D."/>
            <person name="Teijaro C.N."/>
            <person name="Fluegel L."/>
            <person name="Davis C.M."/>
            <person name="Simpson J.R."/>
            <person name="Lauterbach L."/>
            <person name="Steele A.D."/>
            <person name="Gui C."/>
            <person name="Meng S."/>
            <person name="Li G."/>
            <person name="Viehrig K."/>
            <person name="Ye F."/>
            <person name="Su P."/>
            <person name="Kiefer A.F."/>
            <person name="Nichols A."/>
            <person name="Cepeda A.J."/>
            <person name="Yan W."/>
            <person name="Fan B."/>
            <person name="Jiang Y."/>
            <person name="Adhikari A."/>
            <person name="Zheng C.-J."/>
            <person name="Schuster L."/>
            <person name="Cowan T.M."/>
            <person name="Smanski M.J."/>
            <person name="Chevrette M.G."/>
            <person name="De Carvalho L.P.S."/>
            <person name="Shen B."/>
        </authorList>
    </citation>
    <scope>NUCLEOTIDE SEQUENCE [LARGE SCALE GENOMIC DNA]</scope>
    <source>
        <strain evidence="2 3">NPDC020568</strain>
    </source>
</reference>
<accession>A0ABW7TF63</accession>
<name>A0ABW7TF63_9NOCA</name>
<dbReference type="Pfam" id="PF17197">
    <property type="entry name" value="DUF5134"/>
    <property type="match status" value="1"/>
</dbReference>
<evidence type="ECO:0000313" key="2">
    <source>
        <dbReference type="EMBL" id="MFI1459676.1"/>
    </source>
</evidence>
<comment type="caution">
    <text evidence="2">The sequence shown here is derived from an EMBL/GenBank/DDBJ whole genome shotgun (WGS) entry which is preliminary data.</text>
</comment>
<proteinExistence type="predicted"/>
<dbReference type="Proteomes" id="UP001611263">
    <property type="component" value="Unassembled WGS sequence"/>
</dbReference>
<protein>
    <submittedName>
        <fullName evidence="2">DUF5134 domain-containing protein</fullName>
    </submittedName>
</protein>
<feature type="transmembrane region" description="Helical" evidence="1">
    <location>
        <begin position="143"/>
        <end position="165"/>
    </location>
</feature>
<evidence type="ECO:0000256" key="1">
    <source>
        <dbReference type="SAM" id="Phobius"/>
    </source>
</evidence>
<keyword evidence="1" id="KW-0812">Transmembrane</keyword>
<keyword evidence="1" id="KW-0472">Membrane</keyword>
<feature type="transmembrane region" description="Helical" evidence="1">
    <location>
        <begin position="81"/>
        <end position="102"/>
    </location>
</feature>
<dbReference type="RefSeq" id="WP_033241489.1">
    <property type="nucleotide sequence ID" value="NZ_JBIRUQ010000001.1"/>
</dbReference>
<evidence type="ECO:0000313" key="3">
    <source>
        <dbReference type="Proteomes" id="UP001611263"/>
    </source>
</evidence>
<feature type="transmembrane region" description="Helical" evidence="1">
    <location>
        <begin position="114"/>
        <end position="131"/>
    </location>
</feature>
<dbReference type="EMBL" id="JBIRUQ010000001">
    <property type="protein sequence ID" value="MFI1459676.1"/>
    <property type="molecule type" value="Genomic_DNA"/>
</dbReference>
<gene>
    <name evidence="2" type="ORF">ACH4WX_03015</name>
</gene>
<dbReference type="GeneID" id="93506078"/>